<dbReference type="InterPro" id="IPR056884">
    <property type="entry name" value="NPHP3-like_N"/>
</dbReference>
<dbReference type="EMBL" id="JANIEX010000781">
    <property type="protein sequence ID" value="KAJ3563229.1"/>
    <property type="molecule type" value="Genomic_DNA"/>
</dbReference>
<feature type="region of interest" description="Disordered" evidence="2">
    <location>
        <begin position="1"/>
        <end position="51"/>
    </location>
</feature>
<name>A0AAD5VRR7_9AGAR</name>
<dbReference type="Proteomes" id="UP001213000">
    <property type="component" value="Unassembled WGS sequence"/>
</dbReference>
<evidence type="ECO:0000313" key="4">
    <source>
        <dbReference type="EMBL" id="KAJ3563229.1"/>
    </source>
</evidence>
<organism evidence="4 5">
    <name type="scientific">Leucocoprinus birnbaumii</name>
    <dbReference type="NCBI Taxonomy" id="56174"/>
    <lineage>
        <taxon>Eukaryota</taxon>
        <taxon>Fungi</taxon>
        <taxon>Dikarya</taxon>
        <taxon>Basidiomycota</taxon>
        <taxon>Agaricomycotina</taxon>
        <taxon>Agaricomycetes</taxon>
        <taxon>Agaricomycetidae</taxon>
        <taxon>Agaricales</taxon>
        <taxon>Agaricineae</taxon>
        <taxon>Agaricaceae</taxon>
        <taxon>Leucocoprinus</taxon>
    </lineage>
</organism>
<feature type="compositionally biased region" description="Basic residues" evidence="2">
    <location>
        <begin position="1"/>
        <end position="14"/>
    </location>
</feature>
<keyword evidence="1" id="KW-0677">Repeat</keyword>
<feature type="compositionally biased region" description="Polar residues" evidence="2">
    <location>
        <begin position="20"/>
        <end position="45"/>
    </location>
</feature>
<comment type="caution">
    <text evidence="4">The sequence shown here is derived from an EMBL/GenBank/DDBJ whole genome shotgun (WGS) entry which is preliminary data.</text>
</comment>
<proteinExistence type="predicted"/>
<keyword evidence="5" id="KW-1185">Reference proteome</keyword>
<evidence type="ECO:0000259" key="3">
    <source>
        <dbReference type="Pfam" id="PF24883"/>
    </source>
</evidence>
<protein>
    <recommendedName>
        <fullName evidence="3">Nephrocystin 3-like N-terminal domain-containing protein</fullName>
    </recommendedName>
</protein>
<sequence>MPKKREQKNTKHPQKFMPIASSTRNNSQFDSSSIRRQARQGQKSQDLPVVLAPDPTLSSIQSVKRRVNVSSPPRDGERAILHNTPVDPSMYHAQQITIRGDTFAGAHDFIIQHANIGDGIQREEWRLAEQERRVREEWINQEYKKARLEARNETERRAEEERQRQTTIVLEKLIEKGLPSAMIDSKERAYAPSCNEGTRQTIRNHIVKWVRGEKEAQLLLWLFGPAAVGKSAVAQSVAEELKVLGLLGAVFFFSRPNNRSDPDVVIPTLVYQLTLILPDYRLLVTRKLIADPILLNRNRRTQFNELITEPILALGLHQPLLIILDGLDECSDRLAQVEFIEMISDYVRKGGEIPLRWMICSRVEPDLKAVFSSEACKGVYLYKGLKINDHEARNDAMRILTAGFQDIRKRFPDQVTQEWPAEDQIQTIADRASGHLGFVSFII</sequence>
<evidence type="ECO:0000256" key="2">
    <source>
        <dbReference type="SAM" id="MobiDB-lite"/>
    </source>
</evidence>
<dbReference type="Pfam" id="PF24883">
    <property type="entry name" value="NPHP3_N"/>
    <property type="match status" value="1"/>
</dbReference>
<dbReference type="InterPro" id="IPR027417">
    <property type="entry name" value="P-loop_NTPase"/>
</dbReference>
<evidence type="ECO:0000313" key="5">
    <source>
        <dbReference type="Proteomes" id="UP001213000"/>
    </source>
</evidence>
<reference evidence="4" key="1">
    <citation type="submission" date="2022-07" db="EMBL/GenBank/DDBJ databases">
        <title>Genome Sequence of Leucocoprinus birnbaumii.</title>
        <authorList>
            <person name="Buettner E."/>
        </authorList>
    </citation>
    <scope>NUCLEOTIDE SEQUENCE</scope>
    <source>
        <strain evidence="4">VT141</strain>
    </source>
</reference>
<feature type="domain" description="Nephrocystin 3-like N-terminal" evidence="3">
    <location>
        <begin position="203"/>
        <end position="362"/>
    </location>
</feature>
<dbReference type="AlphaFoldDB" id="A0AAD5VRR7"/>
<dbReference type="PANTHER" id="PTHR10039">
    <property type="entry name" value="AMELOGENIN"/>
    <property type="match status" value="1"/>
</dbReference>
<dbReference type="SUPFAM" id="SSF52540">
    <property type="entry name" value="P-loop containing nucleoside triphosphate hydrolases"/>
    <property type="match status" value="1"/>
</dbReference>
<accession>A0AAD5VRR7</accession>
<dbReference type="Gene3D" id="3.40.50.300">
    <property type="entry name" value="P-loop containing nucleotide triphosphate hydrolases"/>
    <property type="match status" value="1"/>
</dbReference>
<gene>
    <name evidence="4" type="ORF">NP233_g9077</name>
</gene>
<evidence type="ECO:0000256" key="1">
    <source>
        <dbReference type="ARBA" id="ARBA00022737"/>
    </source>
</evidence>